<dbReference type="Proteomes" id="UP000186112">
    <property type="component" value="Unassembled WGS sequence"/>
</dbReference>
<protein>
    <submittedName>
        <fullName evidence="2">Uncharacterized protein</fullName>
    </submittedName>
</protein>
<accession>A0A1U7M3S7</accession>
<dbReference type="AlphaFoldDB" id="A0A1U7M3S7"/>
<name>A0A1U7M3S7_TISCR</name>
<organism evidence="2 3">
    <name type="scientific">Tissierella creatinophila DSM 6911</name>
    <dbReference type="NCBI Taxonomy" id="1123403"/>
    <lineage>
        <taxon>Bacteria</taxon>
        <taxon>Bacillati</taxon>
        <taxon>Bacillota</taxon>
        <taxon>Tissierellia</taxon>
        <taxon>Tissierellales</taxon>
        <taxon>Tissierellaceae</taxon>
        <taxon>Tissierella</taxon>
    </lineage>
</organism>
<comment type="caution">
    <text evidence="2">The sequence shown here is derived from an EMBL/GenBank/DDBJ whole genome shotgun (WGS) entry which is preliminary data.</text>
</comment>
<dbReference type="EMBL" id="LTDM01000053">
    <property type="protein sequence ID" value="OLS01974.1"/>
    <property type="molecule type" value="Genomic_DNA"/>
</dbReference>
<reference evidence="2 3" key="1">
    <citation type="submission" date="2016-02" db="EMBL/GenBank/DDBJ databases">
        <title>Genome sequence of Tissierella creatinophila DSM 6911.</title>
        <authorList>
            <person name="Poehlein A."/>
            <person name="Daniel R."/>
        </authorList>
    </citation>
    <scope>NUCLEOTIDE SEQUENCE [LARGE SCALE GENOMIC DNA]</scope>
    <source>
        <strain evidence="2 3">DSM 6911</strain>
    </source>
</reference>
<dbReference type="OrthoDB" id="2871992at2"/>
<feature type="compositionally biased region" description="Acidic residues" evidence="1">
    <location>
        <begin position="54"/>
        <end position="69"/>
    </location>
</feature>
<keyword evidence="3" id="KW-1185">Reference proteome</keyword>
<dbReference type="RefSeq" id="WP_075727829.1">
    <property type="nucleotide sequence ID" value="NZ_LTDM01000053.1"/>
</dbReference>
<evidence type="ECO:0000256" key="1">
    <source>
        <dbReference type="SAM" id="MobiDB-lite"/>
    </source>
</evidence>
<evidence type="ECO:0000313" key="2">
    <source>
        <dbReference type="EMBL" id="OLS01974.1"/>
    </source>
</evidence>
<gene>
    <name evidence="2" type="ORF">TICRE_21160</name>
</gene>
<proteinExistence type="predicted"/>
<feature type="region of interest" description="Disordered" evidence="1">
    <location>
        <begin position="49"/>
        <end position="69"/>
    </location>
</feature>
<evidence type="ECO:0000313" key="3">
    <source>
        <dbReference type="Proteomes" id="UP000186112"/>
    </source>
</evidence>
<sequence length="215" mass="24159">MKKSIVMIVLVSILAFSSIWIVFGKNGIPIDDNTDIKIEENEEIELKEVKNGEESESIEPDEFQSGEENENIELEESKFDEESLMRLDSQNGIDMAVIFNNPLEEDKDYLVFKVMINNHRIDLENIKYAELAKLRISDGTIITEGFQWELEGGSGHHVSGYLKLPKSIGANNVISANTDSIQLDIVGIKSVGSLTFKWDKEVIDQYNNGGTGDEK</sequence>